<gene>
    <name evidence="2" type="ORF">ACFSX9_13955</name>
</gene>
<accession>A0ABW5ZAP3</accession>
<organism evidence="2 3">
    <name type="scientific">Flavobacterium ardleyense</name>
    <dbReference type="NCBI Taxonomy" id="2038737"/>
    <lineage>
        <taxon>Bacteria</taxon>
        <taxon>Pseudomonadati</taxon>
        <taxon>Bacteroidota</taxon>
        <taxon>Flavobacteriia</taxon>
        <taxon>Flavobacteriales</taxon>
        <taxon>Flavobacteriaceae</taxon>
        <taxon>Flavobacterium</taxon>
    </lineage>
</organism>
<protein>
    <submittedName>
        <fullName evidence="2">Uncharacterized protein</fullName>
    </submittedName>
</protein>
<evidence type="ECO:0000313" key="2">
    <source>
        <dbReference type="EMBL" id="MFD2909838.1"/>
    </source>
</evidence>
<dbReference type="Proteomes" id="UP001597549">
    <property type="component" value="Unassembled WGS sequence"/>
</dbReference>
<feature type="transmembrane region" description="Helical" evidence="1">
    <location>
        <begin position="9"/>
        <end position="28"/>
    </location>
</feature>
<keyword evidence="1" id="KW-0472">Membrane</keyword>
<dbReference type="RefSeq" id="WP_379808743.1">
    <property type="nucleotide sequence ID" value="NZ_JBHUOL010000022.1"/>
</dbReference>
<feature type="transmembrane region" description="Helical" evidence="1">
    <location>
        <begin position="34"/>
        <end position="54"/>
    </location>
</feature>
<comment type="caution">
    <text evidence="2">The sequence shown here is derived from an EMBL/GenBank/DDBJ whole genome shotgun (WGS) entry which is preliminary data.</text>
</comment>
<reference evidence="3" key="1">
    <citation type="journal article" date="2019" name="Int. J. Syst. Evol. Microbiol.">
        <title>The Global Catalogue of Microorganisms (GCM) 10K type strain sequencing project: providing services to taxonomists for standard genome sequencing and annotation.</title>
        <authorList>
            <consortium name="The Broad Institute Genomics Platform"/>
            <consortium name="The Broad Institute Genome Sequencing Center for Infectious Disease"/>
            <person name="Wu L."/>
            <person name="Ma J."/>
        </authorList>
    </citation>
    <scope>NUCLEOTIDE SEQUENCE [LARGE SCALE GENOMIC DNA]</scope>
    <source>
        <strain evidence="3">KCTC 52644</strain>
    </source>
</reference>
<proteinExistence type="predicted"/>
<evidence type="ECO:0000256" key="1">
    <source>
        <dbReference type="SAM" id="Phobius"/>
    </source>
</evidence>
<name>A0ABW5ZAP3_9FLAO</name>
<sequence>MKTLNTSKVLFFLSLFAFLTSFYLLVSFPDSGRFSLIAGAVVSIALGLNIGAYFSKIK</sequence>
<evidence type="ECO:0000313" key="3">
    <source>
        <dbReference type="Proteomes" id="UP001597549"/>
    </source>
</evidence>
<keyword evidence="1" id="KW-0812">Transmembrane</keyword>
<keyword evidence="1" id="KW-1133">Transmembrane helix</keyword>
<keyword evidence="3" id="KW-1185">Reference proteome</keyword>
<dbReference type="EMBL" id="JBHUOL010000022">
    <property type="protein sequence ID" value="MFD2909838.1"/>
    <property type="molecule type" value="Genomic_DNA"/>
</dbReference>